<protein>
    <submittedName>
        <fullName evidence="1">Uncharacterized protein</fullName>
    </submittedName>
</protein>
<accession>A0A4Q9PEF6</accession>
<evidence type="ECO:0000313" key="2">
    <source>
        <dbReference type="Proteomes" id="UP000292082"/>
    </source>
</evidence>
<reference evidence="1 2" key="1">
    <citation type="submission" date="2019-01" db="EMBL/GenBank/DDBJ databases">
        <title>Draft genome sequences of three monokaryotic isolates of the white-rot basidiomycete fungus Dichomitus squalens.</title>
        <authorList>
            <consortium name="DOE Joint Genome Institute"/>
            <person name="Lopez S.C."/>
            <person name="Andreopoulos B."/>
            <person name="Pangilinan J."/>
            <person name="Lipzen A."/>
            <person name="Riley R."/>
            <person name="Ahrendt S."/>
            <person name="Ng V."/>
            <person name="Barry K."/>
            <person name="Daum C."/>
            <person name="Grigoriev I.V."/>
            <person name="Hilden K.S."/>
            <person name="Makela M.R."/>
            <person name="de Vries R.P."/>
        </authorList>
    </citation>
    <scope>NUCLEOTIDE SEQUENCE [LARGE SCALE GENOMIC DNA]</scope>
    <source>
        <strain evidence="1 2">CBS 464.89</strain>
    </source>
</reference>
<keyword evidence="2" id="KW-1185">Reference proteome</keyword>
<gene>
    <name evidence="1" type="ORF">BD310DRAFT_909577</name>
</gene>
<organism evidence="1 2">
    <name type="scientific">Dichomitus squalens</name>
    <dbReference type="NCBI Taxonomy" id="114155"/>
    <lineage>
        <taxon>Eukaryota</taxon>
        <taxon>Fungi</taxon>
        <taxon>Dikarya</taxon>
        <taxon>Basidiomycota</taxon>
        <taxon>Agaricomycotina</taxon>
        <taxon>Agaricomycetes</taxon>
        <taxon>Polyporales</taxon>
        <taxon>Polyporaceae</taxon>
        <taxon>Dichomitus</taxon>
    </lineage>
</organism>
<evidence type="ECO:0000313" key="1">
    <source>
        <dbReference type="EMBL" id="TBU53290.1"/>
    </source>
</evidence>
<dbReference type="EMBL" id="ML145218">
    <property type="protein sequence ID" value="TBU53290.1"/>
    <property type="molecule type" value="Genomic_DNA"/>
</dbReference>
<name>A0A4Q9PEF6_9APHY</name>
<proteinExistence type="predicted"/>
<dbReference type="AlphaFoldDB" id="A0A4Q9PEF6"/>
<sequence>MAEMFWAILPADMADMAIAMVGRNWQIFKRLRGETSSLDAGYTFTKEQGLLYEYPGIRSPREPPLRPFSGMSAKYICQYLPVQARWQNGNCHWQNGSGRMATFCRVHYGAVHLNASTFMEVQAQGTSIEPLSHDTIVSEPSHTWPKFKDADPYRQWYDII</sequence>
<dbReference type="Proteomes" id="UP000292082">
    <property type="component" value="Unassembled WGS sequence"/>
</dbReference>